<proteinExistence type="inferred from homology"/>
<reference evidence="5 6" key="1">
    <citation type="journal article" date="2019" name="Int. J. Syst. Evol. Microbiol.">
        <title>The Global Catalogue of Microorganisms (GCM) 10K type strain sequencing project: providing services to taxonomists for standard genome sequencing and annotation.</title>
        <authorList>
            <consortium name="The Broad Institute Genomics Platform"/>
            <consortium name="The Broad Institute Genome Sequencing Center for Infectious Disease"/>
            <person name="Wu L."/>
            <person name="Ma J."/>
        </authorList>
    </citation>
    <scope>NUCLEOTIDE SEQUENCE [LARGE SCALE GENOMIC DNA]</scope>
    <source>
        <strain evidence="5 6">JCM 14560</strain>
    </source>
</reference>
<evidence type="ECO:0000256" key="1">
    <source>
        <dbReference type="ARBA" id="ARBA00008520"/>
    </source>
</evidence>
<comment type="similarity">
    <text evidence="1">Belongs to the bacterial solute-binding protein 1 family.</text>
</comment>
<dbReference type="SUPFAM" id="SSF53850">
    <property type="entry name" value="Periplasmic binding protein-like II"/>
    <property type="match status" value="1"/>
</dbReference>
<protein>
    <submittedName>
        <fullName evidence="5">Extracellular solute-binding protein</fullName>
    </submittedName>
</protein>
<feature type="signal peptide" evidence="4">
    <location>
        <begin position="1"/>
        <end position="23"/>
    </location>
</feature>
<dbReference type="RefSeq" id="WP_344461902.1">
    <property type="nucleotide sequence ID" value="NZ_BAAANT010000005.1"/>
</dbReference>
<dbReference type="InterPro" id="IPR006059">
    <property type="entry name" value="SBP"/>
</dbReference>
<evidence type="ECO:0000256" key="2">
    <source>
        <dbReference type="ARBA" id="ARBA00022448"/>
    </source>
</evidence>
<dbReference type="Proteomes" id="UP001422759">
    <property type="component" value="Unassembled WGS sequence"/>
</dbReference>
<dbReference type="EMBL" id="BAAANT010000005">
    <property type="protein sequence ID" value="GAA2135588.1"/>
    <property type="molecule type" value="Genomic_DNA"/>
</dbReference>
<dbReference type="PANTHER" id="PTHR30061:SF50">
    <property type="entry name" value="MALTOSE_MALTODEXTRIN-BINDING PERIPLASMIC PROTEIN"/>
    <property type="match status" value="1"/>
</dbReference>
<evidence type="ECO:0000313" key="5">
    <source>
        <dbReference type="EMBL" id="GAA2135588.1"/>
    </source>
</evidence>
<name>A0ABN2Z216_9ACTN</name>
<organism evidence="5 6">
    <name type="scientific">Kitasatospora kazusensis</name>
    <dbReference type="NCBI Taxonomy" id="407974"/>
    <lineage>
        <taxon>Bacteria</taxon>
        <taxon>Bacillati</taxon>
        <taxon>Actinomycetota</taxon>
        <taxon>Actinomycetes</taxon>
        <taxon>Kitasatosporales</taxon>
        <taxon>Streptomycetaceae</taxon>
        <taxon>Kitasatospora</taxon>
    </lineage>
</organism>
<dbReference type="PANTHER" id="PTHR30061">
    <property type="entry name" value="MALTOSE-BINDING PERIPLASMIC PROTEIN"/>
    <property type="match status" value="1"/>
</dbReference>
<evidence type="ECO:0000256" key="3">
    <source>
        <dbReference type="ARBA" id="ARBA00022729"/>
    </source>
</evidence>
<evidence type="ECO:0000313" key="6">
    <source>
        <dbReference type="Proteomes" id="UP001422759"/>
    </source>
</evidence>
<evidence type="ECO:0000256" key="4">
    <source>
        <dbReference type="SAM" id="SignalP"/>
    </source>
</evidence>
<keyword evidence="2" id="KW-0813">Transport</keyword>
<feature type="chain" id="PRO_5046730489" evidence="4">
    <location>
        <begin position="24"/>
        <end position="427"/>
    </location>
</feature>
<sequence length="427" mass="44946">MNKKVLNLSALCAVGVLALTACGSSKSSGSGDGSKASGPVTLKLVAADYGDKASNSSQGYWGDVVKSFETANPTIKVDLQVVNWNDIDKQVKTMIQSGNVPDILQTGGYADKVTDKLLYPAGDVLSPATQANFIDTFAKAGQVGGTQYGIPFVSSARAFFYNKAIFTQAGIASAPQTWADVKADAALIKAKVPGVTPYALPLGPEEAQGESMMWELGNGGGYTDSSGKYTLNSQANIDTFSWLKSNLVDAGLTYANPATTDRKTAFADFAAGKAAMLNGHPSLIQMAKDGKVDYAATAIPGKDGPLKSTLGVADWMMAFNKNGHKDEIRKFLDFAYSKENTLKFDEEYNLMPVTKDTLADMTGSGKHADLAPFFSLLPNASFYPLGDTTWDAVSAEIKKSGGTAVSGDPAKVLGDLQKKAEAAVADK</sequence>
<dbReference type="Gene3D" id="3.40.190.10">
    <property type="entry name" value="Periplasmic binding protein-like II"/>
    <property type="match status" value="1"/>
</dbReference>
<keyword evidence="6" id="KW-1185">Reference proteome</keyword>
<gene>
    <name evidence="5" type="ORF">GCM10009760_14290</name>
</gene>
<dbReference type="Pfam" id="PF01547">
    <property type="entry name" value="SBP_bac_1"/>
    <property type="match status" value="1"/>
</dbReference>
<dbReference type="PROSITE" id="PS51257">
    <property type="entry name" value="PROKAR_LIPOPROTEIN"/>
    <property type="match status" value="1"/>
</dbReference>
<comment type="caution">
    <text evidence="5">The sequence shown here is derived from an EMBL/GenBank/DDBJ whole genome shotgun (WGS) entry which is preliminary data.</text>
</comment>
<keyword evidence="3 4" id="KW-0732">Signal</keyword>
<accession>A0ABN2Z216</accession>